<dbReference type="Pfam" id="PF01471">
    <property type="entry name" value="PG_binding_1"/>
    <property type="match status" value="1"/>
</dbReference>
<dbReference type="Gene3D" id="1.10.101.10">
    <property type="entry name" value="PGBD-like superfamily/PGBD"/>
    <property type="match status" value="1"/>
</dbReference>
<evidence type="ECO:0000256" key="1">
    <source>
        <dbReference type="SAM" id="Phobius"/>
    </source>
</evidence>
<dbReference type="InterPro" id="IPR002477">
    <property type="entry name" value="Peptidoglycan-bd-like"/>
</dbReference>
<sequence length="234" mass="24034">MRLEPVLQASTQDVAAELPPADEAEREGRRLRRLDFVAGAVALAASGGFLVNALLLQAPPPGAPLPEARPAGAIQALDRAKASRTTVPLPPANPMAGTVPSGGATNGSLGYLSVRTTTAEAPVPLVPATPGPGLTRTDHRADSVRRPLAALGTAPDVTGTLRPPGEVPASPRILSVQKALAKLGYGPLKVDGLPGGETRSAVLRFQRDRNLTADGEVSDRLVRELAAVSGMPVN</sequence>
<proteinExistence type="predicted"/>
<name>A0A974PNC4_9HYPH</name>
<accession>A0A974PNC4</accession>
<keyword evidence="1" id="KW-0472">Membrane</keyword>
<reference evidence="3 4" key="1">
    <citation type="submission" date="2020-10" db="EMBL/GenBank/DDBJ databases">
        <title>Degradation of 1,4-Dioxane by Xanthobacter sp. YN2, via a Novel Group-2 Soluble Di-Iron Monooxygenase.</title>
        <authorList>
            <person name="Ma F."/>
            <person name="Wang Y."/>
            <person name="Yang J."/>
            <person name="Guo H."/>
            <person name="Su D."/>
            <person name="Yu L."/>
        </authorList>
    </citation>
    <scope>NUCLEOTIDE SEQUENCE [LARGE SCALE GENOMIC DNA]</scope>
    <source>
        <strain evidence="3 4">YN2</strain>
    </source>
</reference>
<dbReference type="Proteomes" id="UP000596427">
    <property type="component" value="Chromosome"/>
</dbReference>
<dbReference type="KEGG" id="xdi:EZH22_25990"/>
<feature type="transmembrane region" description="Helical" evidence="1">
    <location>
        <begin position="36"/>
        <end position="56"/>
    </location>
</feature>
<dbReference type="RefSeq" id="WP_203193274.1">
    <property type="nucleotide sequence ID" value="NZ_CP063362.1"/>
</dbReference>
<dbReference type="EMBL" id="CP063362">
    <property type="protein sequence ID" value="QRG06364.1"/>
    <property type="molecule type" value="Genomic_DNA"/>
</dbReference>
<feature type="domain" description="Peptidoglycan binding-like" evidence="2">
    <location>
        <begin position="171"/>
        <end position="221"/>
    </location>
</feature>
<protein>
    <submittedName>
        <fullName evidence="3">Peptidoglycan-binding protein</fullName>
    </submittedName>
</protein>
<dbReference type="SUPFAM" id="SSF47090">
    <property type="entry name" value="PGBD-like"/>
    <property type="match status" value="1"/>
</dbReference>
<dbReference type="InterPro" id="IPR036366">
    <property type="entry name" value="PGBDSf"/>
</dbReference>
<gene>
    <name evidence="3" type="ORF">EZH22_25990</name>
</gene>
<evidence type="ECO:0000313" key="3">
    <source>
        <dbReference type="EMBL" id="QRG06364.1"/>
    </source>
</evidence>
<evidence type="ECO:0000313" key="4">
    <source>
        <dbReference type="Proteomes" id="UP000596427"/>
    </source>
</evidence>
<organism evidence="3 4">
    <name type="scientific">Xanthobacter dioxanivorans</name>
    <dbReference type="NCBI Taxonomy" id="2528964"/>
    <lineage>
        <taxon>Bacteria</taxon>
        <taxon>Pseudomonadati</taxon>
        <taxon>Pseudomonadota</taxon>
        <taxon>Alphaproteobacteria</taxon>
        <taxon>Hyphomicrobiales</taxon>
        <taxon>Xanthobacteraceae</taxon>
        <taxon>Xanthobacter</taxon>
    </lineage>
</organism>
<dbReference type="AlphaFoldDB" id="A0A974PNC4"/>
<dbReference type="InterPro" id="IPR036365">
    <property type="entry name" value="PGBD-like_sf"/>
</dbReference>
<evidence type="ECO:0000259" key="2">
    <source>
        <dbReference type="Pfam" id="PF01471"/>
    </source>
</evidence>
<keyword evidence="1" id="KW-1133">Transmembrane helix</keyword>
<keyword evidence="4" id="KW-1185">Reference proteome</keyword>
<keyword evidence="1" id="KW-0812">Transmembrane</keyword>